<dbReference type="RefSeq" id="WP_068937136.1">
    <property type="nucleotide sequence ID" value="NZ_MOAZ01000003.1"/>
</dbReference>
<dbReference type="EMBL" id="MOAZ01000003">
    <property type="protein sequence ID" value="ROM56293.1"/>
    <property type="molecule type" value="Genomic_DNA"/>
</dbReference>
<organism evidence="2 3">
    <name type="scientific">Pseudomonas canadensis</name>
    <dbReference type="NCBI Taxonomy" id="915099"/>
    <lineage>
        <taxon>Bacteria</taxon>
        <taxon>Pseudomonadati</taxon>
        <taxon>Pseudomonadota</taxon>
        <taxon>Gammaproteobacteria</taxon>
        <taxon>Pseudomonadales</taxon>
        <taxon>Pseudomonadaceae</taxon>
        <taxon>Pseudomonas</taxon>
    </lineage>
</organism>
<gene>
    <name evidence="2" type="ORF">BK649_04850</name>
</gene>
<name>A0A423FFJ4_9PSED</name>
<proteinExistence type="predicted"/>
<dbReference type="AlphaFoldDB" id="A0A423FFJ4"/>
<sequence length="195" mass="20893">MPIDASRYYNASIQNLHSYANKYQDIAPVSDPANGSWTSNPSGPSYASKSYPRLPNTKARDLGAELHLAGAATNPRNSTATVTPVKKPEDLNIAKTPNTVTKFIVTGDGQMAIANISKNVAPKMISHPATAELGVGAGQSNNIVSAGYLKQTMTGRTHLSNTSGHYRPTKENMRPAQDYLENIGVKSTKSQFGIF</sequence>
<feature type="compositionally biased region" description="Polar residues" evidence="1">
    <location>
        <begin position="33"/>
        <end position="48"/>
    </location>
</feature>
<accession>A0A423FFJ4</accession>
<reference evidence="2 3" key="1">
    <citation type="submission" date="2016-10" db="EMBL/GenBank/DDBJ databases">
        <title>Comparative genome analysis of multiple Pseudomonas spp. focuses on biocontrol and plant growth promoting traits.</title>
        <authorList>
            <person name="Tao X.-Y."/>
            <person name="Taylor C.G."/>
        </authorList>
    </citation>
    <scope>NUCLEOTIDE SEQUENCE [LARGE SCALE GENOMIC DNA]</scope>
    <source>
        <strain evidence="2 3">36C8</strain>
    </source>
</reference>
<protein>
    <submittedName>
        <fullName evidence="2">Uncharacterized protein</fullName>
    </submittedName>
</protein>
<feature type="region of interest" description="Disordered" evidence="1">
    <location>
        <begin position="33"/>
        <end position="53"/>
    </location>
</feature>
<dbReference type="Proteomes" id="UP000283389">
    <property type="component" value="Unassembled WGS sequence"/>
</dbReference>
<evidence type="ECO:0000313" key="3">
    <source>
        <dbReference type="Proteomes" id="UP000283389"/>
    </source>
</evidence>
<evidence type="ECO:0000313" key="2">
    <source>
        <dbReference type="EMBL" id="ROM56293.1"/>
    </source>
</evidence>
<evidence type="ECO:0000256" key="1">
    <source>
        <dbReference type="SAM" id="MobiDB-lite"/>
    </source>
</evidence>
<comment type="caution">
    <text evidence="2">The sequence shown here is derived from an EMBL/GenBank/DDBJ whole genome shotgun (WGS) entry which is preliminary data.</text>
</comment>